<dbReference type="Proteomes" id="UP000275368">
    <property type="component" value="Chromosome"/>
</dbReference>
<dbReference type="EMBL" id="AP019308">
    <property type="protein sequence ID" value="BBH20243.1"/>
    <property type="molecule type" value="Genomic_DNA"/>
</dbReference>
<dbReference type="PANTHER" id="PTHR24321">
    <property type="entry name" value="DEHYDROGENASES, SHORT CHAIN"/>
    <property type="match status" value="1"/>
</dbReference>
<dbReference type="PANTHER" id="PTHR24321:SF8">
    <property type="entry name" value="ESTRADIOL 17-BETA-DEHYDROGENASE 8-RELATED"/>
    <property type="match status" value="1"/>
</dbReference>
<keyword evidence="2" id="KW-0560">Oxidoreductase</keyword>
<dbReference type="SUPFAM" id="SSF51735">
    <property type="entry name" value="NAD(P)-binding Rossmann-fold domains"/>
    <property type="match status" value="1"/>
</dbReference>
<dbReference type="GO" id="GO:0008206">
    <property type="term" value="P:bile acid metabolic process"/>
    <property type="evidence" value="ECO:0007669"/>
    <property type="project" value="UniProtKB-ARBA"/>
</dbReference>
<keyword evidence="4" id="KW-1185">Reference proteome</keyword>
<sequence length="255" mass="27422">MKRFADQVVIVTGAASGIGEATARLFAAEGAKVAAVDINEDGLRRLANDFDASHNGEIVPFVCDLIRSADVEKMVGEIAVRWGRIDVLFNNAGIEETDSITNTTEEMWDRQITVNLKSVFLCSKYVIPHMQKTNGGKIINAGSIEGIVAEPNGAAYVASKGAIVLLTKEMALSYAKDNIRVNCVCPGWIDTGMAKRSIDKKGGIEVMLPEIQRLQPLGRLGQPEEVGRSVLFLASDDSSFITGISLMVDGGYTAQ</sequence>
<evidence type="ECO:0000313" key="4">
    <source>
        <dbReference type="Proteomes" id="UP000275368"/>
    </source>
</evidence>
<dbReference type="KEGG" id="pbk:Back11_15880"/>
<dbReference type="PRINTS" id="PR00081">
    <property type="entry name" value="GDHRDH"/>
</dbReference>
<evidence type="ECO:0000256" key="2">
    <source>
        <dbReference type="ARBA" id="ARBA00023002"/>
    </source>
</evidence>
<evidence type="ECO:0000313" key="3">
    <source>
        <dbReference type="EMBL" id="BBH20243.1"/>
    </source>
</evidence>
<dbReference type="CDD" id="cd05233">
    <property type="entry name" value="SDR_c"/>
    <property type="match status" value="1"/>
</dbReference>
<proteinExistence type="inferred from homology"/>
<dbReference type="InterPro" id="IPR036291">
    <property type="entry name" value="NAD(P)-bd_dom_sf"/>
</dbReference>
<dbReference type="NCBIfam" id="NF005559">
    <property type="entry name" value="PRK07231.1"/>
    <property type="match status" value="1"/>
</dbReference>
<name>A0A3G9J608_9BACL</name>
<dbReference type="PROSITE" id="PS00061">
    <property type="entry name" value="ADH_SHORT"/>
    <property type="match status" value="1"/>
</dbReference>
<organism evidence="3 4">
    <name type="scientific">Paenibacillus baekrokdamisoli</name>
    <dbReference type="NCBI Taxonomy" id="1712516"/>
    <lineage>
        <taxon>Bacteria</taxon>
        <taxon>Bacillati</taxon>
        <taxon>Bacillota</taxon>
        <taxon>Bacilli</taxon>
        <taxon>Bacillales</taxon>
        <taxon>Paenibacillaceae</taxon>
        <taxon>Paenibacillus</taxon>
    </lineage>
</organism>
<accession>A0A3G9J608</accession>
<protein>
    <submittedName>
        <fullName evidence="3">Short-chain dehydrogenase</fullName>
    </submittedName>
</protein>
<dbReference type="Pfam" id="PF13561">
    <property type="entry name" value="adh_short_C2"/>
    <property type="match status" value="1"/>
</dbReference>
<dbReference type="Gene3D" id="3.40.50.720">
    <property type="entry name" value="NAD(P)-binding Rossmann-like Domain"/>
    <property type="match status" value="1"/>
</dbReference>
<dbReference type="AlphaFoldDB" id="A0A3G9J608"/>
<dbReference type="FunFam" id="3.40.50.720:FF:000084">
    <property type="entry name" value="Short-chain dehydrogenase reductase"/>
    <property type="match status" value="1"/>
</dbReference>
<dbReference type="InterPro" id="IPR002347">
    <property type="entry name" value="SDR_fam"/>
</dbReference>
<dbReference type="GO" id="GO:0016491">
    <property type="term" value="F:oxidoreductase activity"/>
    <property type="evidence" value="ECO:0007669"/>
    <property type="project" value="UniProtKB-KW"/>
</dbReference>
<dbReference type="RefSeq" id="WP_164522723.1">
    <property type="nucleotide sequence ID" value="NZ_AP019308.1"/>
</dbReference>
<evidence type="ECO:0000256" key="1">
    <source>
        <dbReference type="ARBA" id="ARBA00006484"/>
    </source>
</evidence>
<comment type="similarity">
    <text evidence="1">Belongs to the short-chain dehydrogenases/reductases (SDR) family.</text>
</comment>
<gene>
    <name evidence="3" type="ORF">Back11_15880</name>
</gene>
<reference evidence="3 4" key="1">
    <citation type="submission" date="2018-11" db="EMBL/GenBank/DDBJ databases">
        <title>Complete genome sequence of Paenibacillus baekrokdamisoli strain KCTC 33723.</title>
        <authorList>
            <person name="Kang S.W."/>
            <person name="Lee K.C."/>
            <person name="Kim K.K."/>
            <person name="Kim J.S."/>
            <person name="Kim D.S."/>
            <person name="Ko S.H."/>
            <person name="Yang S.H."/>
            <person name="Lee J.S."/>
        </authorList>
    </citation>
    <scope>NUCLEOTIDE SEQUENCE [LARGE SCALE GENOMIC DNA]</scope>
    <source>
        <strain evidence="3 4">KCTC 33723</strain>
    </source>
</reference>
<dbReference type="InterPro" id="IPR020904">
    <property type="entry name" value="Sc_DH/Rdtase_CS"/>
</dbReference>
<dbReference type="PRINTS" id="PR00080">
    <property type="entry name" value="SDRFAMILY"/>
</dbReference>